<dbReference type="EMBL" id="KN846954">
    <property type="protein sequence ID" value="KIV77299.1"/>
    <property type="molecule type" value="Genomic_DNA"/>
</dbReference>
<dbReference type="PANTHER" id="PTHR44229">
    <property type="entry name" value="15-HYDROXYPROSTAGLANDIN DEHYDROGENASE [NAD(+)]"/>
    <property type="match status" value="1"/>
</dbReference>
<dbReference type="PROSITE" id="PS00061">
    <property type="entry name" value="ADH_SHORT"/>
    <property type="match status" value="1"/>
</dbReference>
<dbReference type="GO" id="GO:0005737">
    <property type="term" value="C:cytoplasm"/>
    <property type="evidence" value="ECO:0007669"/>
    <property type="project" value="TreeGrafter"/>
</dbReference>
<dbReference type="InterPro" id="IPR020904">
    <property type="entry name" value="Sc_DH/Rdtase_CS"/>
</dbReference>
<dbReference type="InterPro" id="IPR036291">
    <property type="entry name" value="NAD(P)-bd_dom_sf"/>
</dbReference>
<organism evidence="4 5">
    <name type="scientific">Exophiala sideris</name>
    <dbReference type="NCBI Taxonomy" id="1016849"/>
    <lineage>
        <taxon>Eukaryota</taxon>
        <taxon>Fungi</taxon>
        <taxon>Dikarya</taxon>
        <taxon>Ascomycota</taxon>
        <taxon>Pezizomycotina</taxon>
        <taxon>Eurotiomycetes</taxon>
        <taxon>Chaetothyriomycetidae</taxon>
        <taxon>Chaetothyriales</taxon>
        <taxon>Herpotrichiellaceae</taxon>
        <taxon>Exophiala</taxon>
    </lineage>
</organism>
<keyword evidence="2" id="KW-0521">NADP</keyword>
<proteinExistence type="inferred from homology"/>
<evidence type="ECO:0000313" key="4">
    <source>
        <dbReference type="EMBL" id="KIV77299.1"/>
    </source>
</evidence>
<dbReference type="HOGENOM" id="CLU_010194_13_0_1"/>
<dbReference type="InterPro" id="IPR002347">
    <property type="entry name" value="SDR_fam"/>
</dbReference>
<gene>
    <name evidence="4" type="ORF">PV11_09106</name>
</gene>
<dbReference type="PRINTS" id="PR00081">
    <property type="entry name" value="GDHRDH"/>
</dbReference>
<dbReference type="PANTHER" id="PTHR44229:SF4">
    <property type="entry name" value="15-HYDROXYPROSTAGLANDIN DEHYDROGENASE [NAD(+)]"/>
    <property type="match status" value="1"/>
</dbReference>
<dbReference type="AlphaFoldDB" id="A0A0D1Y909"/>
<dbReference type="Proteomes" id="UP000053599">
    <property type="component" value="Unassembled WGS sequence"/>
</dbReference>
<keyword evidence="3" id="KW-0560">Oxidoreductase</keyword>
<evidence type="ECO:0000256" key="1">
    <source>
        <dbReference type="ARBA" id="ARBA00006484"/>
    </source>
</evidence>
<reference evidence="4 5" key="1">
    <citation type="submission" date="2015-01" db="EMBL/GenBank/DDBJ databases">
        <title>The Genome Sequence of Exophiala sideris CBS121828.</title>
        <authorList>
            <consortium name="The Broad Institute Genomics Platform"/>
            <person name="Cuomo C."/>
            <person name="de Hoog S."/>
            <person name="Gorbushina A."/>
            <person name="Stielow B."/>
            <person name="Teixiera M."/>
            <person name="Abouelleil A."/>
            <person name="Chapman S.B."/>
            <person name="Priest M."/>
            <person name="Young S.K."/>
            <person name="Wortman J."/>
            <person name="Nusbaum C."/>
            <person name="Birren B."/>
        </authorList>
    </citation>
    <scope>NUCLEOTIDE SEQUENCE [LARGE SCALE GENOMIC DNA]</scope>
    <source>
        <strain evidence="4 5">CBS 121828</strain>
    </source>
</reference>
<dbReference type="SUPFAM" id="SSF51735">
    <property type="entry name" value="NAD(P)-binding Rossmann-fold domains"/>
    <property type="match status" value="1"/>
</dbReference>
<dbReference type="STRING" id="1016849.A0A0D1Y909"/>
<dbReference type="GO" id="GO:0016616">
    <property type="term" value="F:oxidoreductase activity, acting on the CH-OH group of donors, NAD or NADP as acceptor"/>
    <property type="evidence" value="ECO:0007669"/>
    <property type="project" value="TreeGrafter"/>
</dbReference>
<evidence type="ECO:0000256" key="3">
    <source>
        <dbReference type="ARBA" id="ARBA00023002"/>
    </source>
</evidence>
<protein>
    <submittedName>
        <fullName evidence="4">Uncharacterized protein</fullName>
    </submittedName>
</protein>
<evidence type="ECO:0000256" key="2">
    <source>
        <dbReference type="ARBA" id="ARBA00022857"/>
    </source>
</evidence>
<sequence length="265" mass="28729">MTTSKVALVTGGASGIGLGLTRHLLQRDFKVVVADMNGERGAELQKELGSDFLFVKTDVTDWDAQAALFKRAYEWGGRIDFLAANAGIASIEPVYEDLVVNDSGELQKPNLGTLEVDLSAVFYGLILFKHYHHKAGGKGSGKVAVTASQSGLYPLRFRPTYCAAKHGTIGLVRSAGPRLLKTDGITLNAICPGIVMTGIDAEAMKIIPERYHTPMKLLMDAFDKCIDEDISGAVIEISSKEIYLRDPVDYCDETCRFLSEAQPGP</sequence>
<accession>A0A0D1Y909</accession>
<name>A0A0D1Y909_9EURO</name>
<comment type="similarity">
    <text evidence="1">Belongs to the short-chain dehydrogenases/reductases (SDR) family.</text>
</comment>
<dbReference type="Pfam" id="PF00106">
    <property type="entry name" value="adh_short"/>
    <property type="match status" value="1"/>
</dbReference>
<dbReference type="OrthoDB" id="5371740at2759"/>
<evidence type="ECO:0000313" key="5">
    <source>
        <dbReference type="Proteomes" id="UP000053599"/>
    </source>
</evidence>
<dbReference type="Gene3D" id="3.40.50.720">
    <property type="entry name" value="NAD(P)-binding Rossmann-like Domain"/>
    <property type="match status" value="1"/>
</dbReference>